<name>A0A8T2KSD9_ASTMX</name>
<gene>
    <name evidence="11" type="ORF">AMEX_G25109</name>
</gene>
<dbReference type="GO" id="GO:0009617">
    <property type="term" value="P:response to bacterium"/>
    <property type="evidence" value="ECO:0007669"/>
    <property type="project" value="TreeGrafter"/>
</dbReference>
<keyword evidence="6" id="KW-1015">Disulfide bond</keyword>
<keyword evidence="2" id="KW-1003">Cell membrane</keyword>
<evidence type="ECO:0000256" key="4">
    <source>
        <dbReference type="ARBA" id="ARBA00022859"/>
    </source>
</evidence>
<dbReference type="InterPro" id="IPR003599">
    <property type="entry name" value="Ig_sub"/>
</dbReference>
<evidence type="ECO:0000256" key="2">
    <source>
        <dbReference type="ARBA" id="ARBA00022475"/>
    </source>
</evidence>
<dbReference type="EMBL" id="JAICCE010000022">
    <property type="protein sequence ID" value="KAG9261549.1"/>
    <property type="molecule type" value="Genomic_DNA"/>
</dbReference>
<dbReference type="InterPro" id="IPR052051">
    <property type="entry name" value="TCR_complex_component"/>
</dbReference>
<dbReference type="AlphaFoldDB" id="A0A8T2KSD9"/>
<keyword evidence="4" id="KW-0391">Immunity</keyword>
<evidence type="ECO:0000256" key="3">
    <source>
        <dbReference type="ARBA" id="ARBA00022729"/>
    </source>
</evidence>
<dbReference type="Pfam" id="PF07686">
    <property type="entry name" value="V-set"/>
    <property type="match status" value="1"/>
</dbReference>
<comment type="caution">
    <text evidence="11">The sequence shown here is derived from an EMBL/GenBank/DDBJ whole genome shotgun (WGS) entry which is preliminary data.</text>
</comment>
<keyword evidence="8" id="KW-1133">Transmembrane helix</keyword>
<evidence type="ECO:0000256" key="9">
    <source>
        <dbReference type="SAM" id="SignalP"/>
    </source>
</evidence>
<accession>A0A8T2KSD9</accession>
<comment type="subcellular location">
    <subcellularLocation>
        <location evidence="1">Cell membrane</location>
    </subcellularLocation>
</comment>
<reference evidence="11 12" key="1">
    <citation type="submission" date="2021-07" db="EMBL/GenBank/DDBJ databases">
        <authorList>
            <person name="Imarazene B."/>
            <person name="Zahm M."/>
            <person name="Klopp C."/>
            <person name="Cabau C."/>
            <person name="Beille S."/>
            <person name="Jouanno E."/>
            <person name="Castinel A."/>
            <person name="Lluch J."/>
            <person name="Gil L."/>
            <person name="Kuchtly C."/>
            <person name="Lopez Roques C."/>
            <person name="Donnadieu C."/>
            <person name="Parrinello H."/>
            <person name="Journot L."/>
            <person name="Du K."/>
            <person name="Schartl M."/>
            <person name="Retaux S."/>
            <person name="Guiguen Y."/>
        </authorList>
    </citation>
    <scope>NUCLEOTIDE SEQUENCE [LARGE SCALE GENOMIC DNA]</scope>
    <source>
        <strain evidence="11">Pach_M1</strain>
        <tissue evidence="11">Testis</tissue>
    </source>
</reference>
<dbReference type="SMART" id="SM00409">
    <property type="entry name" value="IG"/>
    <property type="match status" value="1"/>
</dbReference>
<evidence type="ECO:0000259" key="10">
    <source>
        <dbReference type="PROSITE" id="PS50835"/>
    </source>
</evidence>
<organism evidence="11 12">
    <name type="scientific">Astyanax mexicanus</name>
    <name type="common">Blind cave fish</name>
    <name type="synonym">Astyanax fasciatus mexicanus</name>
    <dbReference type="NCBI Taxonomy" id="7994"/>
    <lineage>
        <taxon>Eukaryota</taxon>
        <taxon>Metazoa</taxon>
        <taxon>Chordata</taxon>
        <taxon>Craniata</taxon>
        <taxon>Vertebrata</taxon>
        <taxon>Euteleostomi</taxon>
        <taxon>Actinopterygii</taxon>
        <taxon>Neopterygii</taxon>
        <taxon>Teleostei</taxon>
        <taxon>Ostariophysi</taxon>
        <taxon>Characiformes</taxon>
        <taxon>Characoidei</taxon>
        <taxon>Acestrorhamphidae</taxon>
        <taxon>Acestrorhamphinae</taxon>
        <taxon>Astyanax</taxon>
    </lineage>
</organism>
<dbReference type="InterPro" id="IPR013783">
    <property type="entry name" value="Ig-like_fold"/>
</dbReference>
<dbReference type="InterPro" id="IPR036179">
    <property type="entry name" value="Ig-like_dom_sf"/>
</dbReference>
<feature type="chain" id="PRO_5035900207" description="Ig-like domain-containing protein" evidence="9">
    <location>
        <begin position="23"/>
        <end position="228"/>
    </location>
</feature>
<dbReference type="GO" id="GO:0005886">
    <property type="term" value="C:plasma membrane"/>
    <property type="evidence" value="ECO:0007669"/>
    <property type="project" value="UniProtKB-SubCell"/>
</dbReference>
<keyword evidence="8" id="KW-0812">Transmembrane</keyword>
<evidence type="ECO:0000313" key="12">
    <source>
        <dbReference type="Proteomes" id="UP000752171"/>
    </source>
</evidence>
<sequence length="228" mass="26062">MVQISFLTLLIYRAGLLLVVVSDQNTLRLEAEPGDNVTIWYQHSLTDPAYITWFRHQNLSLPDRLACQHYKLYSSPSLCHFVPQRNRIMMSVNSESTSLIITGVNYSDSGLYYCIIQRGNIINFSNATYVLVTDRNETLFKSSNNNIRDVPVFFILSVMFGAVIGIPTSVLLIILGCRKQHRDDNGSKVKEVEQDGDMVNYTALQFSKKKRPRNSEYSHIVYSSVKCY</sequence>
<evidence type="ECO:0000256" key="1">
    <source>
        <dbReference type="ARBA" id="ARBA00004236"/>
    </source>
</evidence>
<feature type="domain" description="Ig-like" evidence="10">
    <location>
        <begin position="51"/>
        <end position="133"/>
    </location>
</feature>
<evidence type="ECO:0000313" key="11">
    <source>
        <dbReference type="EMBL" id="KAG9261549.1"/>
    </source>
</evidence>
<keyword evidence="3 9" id="KW-0732">Signal</keyword>
<evidence type="ECO:0000256" key="5">
    <source>
        <dbReference type="ARBA" id="ARBA00023136"/>
    </source>
</evidence>
<dbReference type="InterPro" id="IPR007110">
    <property type="entry name" value="Ig-like_dom"/>
</dbReference>
<evidence type="ECO:0000256" key="8">
    <source>
        <dbReference type="SAM" id="Phobius"/>
    </source>
</evidence>
<dbReference type="InterPro" id="IPR013106">
    <property type="entry name" value="Ig_V-set"/>
</dbReference>
<dbReference type="Proteomes" id="UP000752171">
    <property type="component" value="Unassembled WGS sequence"/>
</dbReference>
<proteinExistence type="predicted"/>
<evidence type="ECO:0000256" key="6">
    <source>
        <dbReference type="ARBA" id="ARBA00023157"/>
    </source>
</evidence>
<dbReference type="PROSITE" id="PS50835">
    <property type="entry name" value="IG_LIKE"/>
    <property type="match status" value="1"/>
</dbReference>
<dbReference type="Gene3D" id="2.60.40.10">
    <property type="entry name" value="Immunoglobulins"/>
    <property type="match status" value="1"/>
</dbReference>
<evidence type="ECO:0000256" key="7">
    <source>
        <dbReference type="ARBA" id="ARBA00023180"/>
    </source>
</evidence>
<dbReference type="GO" id="GO:0002376">
    <property type="term" value="P:immune system process"/>
    <property type="evidence" value="ECO:0007669"/>
    <property type="project" value="UniProtKB-KW"/>
</dbReference>
<dbReference type="SUPFAM" id="SSF48726">
    <property type="entry name" value="Immunoglobulin"/>
    <property type="match status" value="1"/>
</dbReference>
<keyword evidence="7" id="KW-0325">Glycoprotein</keyword>
<feature type="transmembrane region" description="Helical" evidence="8">
    <location>
        <begin position="152"/>
        <end position="175"/>
    </location>
</feature>
<feature type="signal peptide" evidence="9">
    <location>
        <begin position="1"/>
        <end position="22"/>
    </location>
</feature>
<protein>
    <recommendedName>
        <fullName evidence="10">Ig-like domain-containing protein</fullName>
    </recommendedName>
</protein>
<dbReference type="PANTHER" id="PTHR19433">
    <property type="entry name" value="T-CELL RECEPTOR ALPHA CHAIN V REGION-RELATED"/>
    <property type="match status" value="1"/>
</dbReference>
<dbReference type="PANTHER" id="PTHR19433:SF111">
    <property type="entry name" value="T CELL RECEPTOR ALPHA VARIABLE 4"/>
    <property type="match status" value="1"/>
</dbReference>
<keyword evidence="5 8" id="KW-0472">Membrane</keyword>